<protein>
    <submittedName>
        <fullName evidence="2">Uncharacterized protein</fullName>
    </submittedName>
</protein>
<evidence type="ECO:0000313" key="3">
    <source>
        <dbReference type="Proteomes" id="UP000053647"/>
    </source>
</evidence>
<organism evidence="2 3">
    <name type="scientific">Paxillus involutus ATCC 200175</name>
    <dbReference type="NCBI Taxonomy" id="664439"/>
    <lineage>
        <taxon>Eukaryota</taxon>
        <taxon>Fungi</taxon>
        <taxon>Dikarya</taxon>
        <taxon>Basidiomycota</taxon>
        <taxon>Agaricomycotina</taxon>
        <taxon>Agaricomycetes</taxon>
        <taxon>Agaricomycetidae</taxon>
        <taxon>Boletales</taxon>
        <taxon>Paxilineae</taxon>
        <taxon>Paxillaceae</taxon>
        <taxon>Paxillus</taxon>
    </lineage>
</organism>
<evidence type="ECO:0000313" key="2">
    <source>
        <dbReference type="EMBL" id="KIJ07584.1"/>
    </source>
</evidence>
<keyword evidence="3" id="KW-1185">Reference proteome</keyword>
<name>A0A0C9SNA5_PAXIN</name>
<proteinExistence type="predicted"/>
<dbReference type="EMBL" id="KN819844">
    <property type="protein sequence ID" value="KIJ07584.1"/>
    <property type="molecule type" value="Genomic_DNA"/>
</dbReference>
<reference evidence="3" key="2">
    <citation type="submission" date="2015-01" db="EMBL/GenBank/DDBJ databases">
        <title>Evolutionary Origins and Diversification of the Mycorrhizal Mutualists.</title>
        <authorList>
            <consortium name="DOE Joint Genome Institute"/>
            <consortium name="Mycorrhizal Genomics Consortium"/>
            <person name="Kohler A."/>
            <person name="Kuo A."/>
            <person name="Nagy L.G."/>
            <person name="Floudas D."/>
            <person name="Copeland A."/>
            <person name="Barry K.W."/>
            <person name="Cichocki N."/>
            <person name="Veneault-Fourrey C."/>
            <person name="LaButti K."/>
            <person name="Lindquist E.A."/>
            <person name="Lipzen A."/>
            <person name="Lundell T."/>
            <person name="Morin E."/>
            <person name="Murat C."/>
            <person name="Riley R."/>
            <person name="Ohm R."/>
            <person name="Sun H."/>
            <person name="Tunlid A."/>
            <person name="Henrissat B."/>
            <person name="Grigoriev I.V."/>
            <person name="Hibbett D.S."/>
            <person name="Martin F."/>
        </authorList>
    </citation>
    <scope>NUCLEOTIDE SEQUENCE [LARGE SCALE GENOMIC DNA]</scope>
    <source>
        <strain evidence="3">ATCC 200175</strain>
    </source>
</reference>
<feature type="region of interest" description="Disordered" evidence="1">
    <location>
        <begin position="100"/>
        <end position="166"/>
    </location>
</feature>
<gene>
    <name evidence="2" type="ORF">PAXINDRAFT_19233</name>
</gene>
<sequence>MPVEEAGMTVKSMSNLVSALRYTKCGKAPYYLQGSGCHAPEQELHTTAQILLTLRPSTLRWWVELNSQSLTVPRETKQNGTSVKTTTTRMPVMLGAWMSDNGDNLAITPKQPTDYPNDSPAPQTTRLRPKQPTYDPSTPIRSPNGPRRPRPPSNETPRIRYVRPAP</sequence>
<reference evidence="2 3" key="1">
    <citation type="submission" date="2014-06" db="EMBL/GenBank/DDBJ databases">
        <authorList>
            <consortium name="DOE Joint Genome Institute"/>
            <person name="Kuo A."/>
            <person name="Kohler A."/>
            <person name="Nagy L.G."/>
            <person name="Floudas D."/>
            <person name="Copeland A."/>
            <person name="Barry K.W."/>
            <person name="Cichocki N."/>
            <person name="Veneault-Fourrey C."/>
            <person name="LaButti K."/>
            <person name="Lindquist E.A."/>
            <person name="Lipzen A."/>
            <person name="Lundell T."/>
            <person name="Morin E."/>
            <person name="Murat C."/>
            <person name="Sun H."/>
            <person name="Tunlid A."/>
            <person name="Henrissat B."/>
            <person name="Grigoriev I.V."/>
            <person name="Hibbett D.S."/>
            <person name="Martin F."/>
            <person name="Nordberg H.P."/>
            <person name="Cantor M.N."/>
            <person name="Hua S.X."/>
        </authorList>
    </citation>
    <scope>NUCLEOTIDE SEQUENCE [LARGE SCALE GENOMIC DNA]</scope>
    <source>
        <strain evidence="2 3">ATCC 200175</strain>
    </source>
</reference>
<dbReference type="AlphaFoldDB" id="A0A0C9SNA5"/>
<evidence type="ECO:0000256" key="1">
    <source>
        <dbReference type="SAM" id="MobiDB-lite"/>
    </source>
</evidence>
<dbReference type="Proteomes" id="UP000053647">
    <property type="component" value="Unassembled WGS sequence"/>
</dbReference>
<accession>A0A0C9SNA5</accession>
<feature type="compositionally biased region" description="Polar residues" evidence="1">
    <location>
        <begin position="110"/>
        <end position="126"/>
    </location>
</feature>
<dbReference type="HOGENOM" id="CLU_1603271_0_0_1"/>